<dbReference type="CTD" id="126789"/>
<feature type="binding site" evidence="5">
    <location>
        <position position="128"/>
    </location>
    <ligand>
        <name>substrate</name>
    </ligand>
</feature>
<dbReference type="GeneID" id="576244"/>
<evidence type="ECO:0000256" key="2">
    <source>
        <dbReference type="ARBA" id="ARBA00022694"/>
    </source>
</evidence>
<dbReference type="RefSeq" id="XP_030842354.1">
    <property type="nucleotide sequence ID" value="XM_030986494.1"/>
</dbReference>
<dbReference type="FunFam" id="3.30.70.580:FF:000011">
    <property type="entry name" value="tRNA pseudouridine synthase"/>
    <property type="match status" value="1"/>
</dbReference>
<evidence type="ECO:0000256" key="6">
    <source>
        <dbReference type="RuleBase" id="RU003792"/>
    </source>
</evidence>
<dbReference type="Pfam" id="PF01416">
    <property type="entry name" value="PseudoU_synth_1"/>
    <property type="match status" value="1"/>
</dbReference>
<dbReference type="FunFam" id="3.30.70.660:FF:000006">
    <property type="entry name" value="tRNA pseudouridine synthase"/>
    <property type="match status" value="1"/>
</dbReference>
<evidence type="ECO:0000256" key="5">
    <source>
        <dbReference type="PIRSR" id="PIRSR001430-2"/>
    </source>
</evidence>
<dbReference type="GO" id="GO:0031119">
    <property type="term" value="P:tRNA pseudouridine synthesis"/>
    <property type="evidence" value="ECO:0000318"/>
    <property type="project" value="GO_Central"/>
</dbReference>
<comment type="similarity">
    <text evidence="1 6">Belongs to the tRNA pseudouridine synthase TruA family.</text>
</comment>
<dbReference type="CDD" id="cd02570">
    <property type="entry name" value="PseudoU_synth_EcTruA"/>
    <property type="match status" value="1"/>
</dbReference>
<dbReference type="InterPro" id="IPR020103">
    <property type="entry name" value="PsdUridine_synth_cat_dom_sf"/>
</dbReference>
<organism evidence="8 9">
    <name type="scientific">Strongylocentrotus purpuratus</name>
    <name type="common">Purple sea urchin</name>
    <dbReference type="NCBI Taxonomy" id="7668"/>
    <lineage>
        <taxon>Eukaryota</taxon>
        <taxon>Metazoa</taxon>
        <taxon>Echinodermata</taxon>
        <taxon>Eleutherozoa</taxon>
        <taxon>Echinozoa</taxon>
        <taxon>Echinoidea</taxon>
        <taxon>Euechinoidea</taxon>
        <taxon>Echinacea</taxon>
        <taxon>Camarodonta</taxon>
        <taxon>Echinidea</taxon>
        <taxon>Strongylocentrotidae</taxon>
        <taxon>Strongylocentrotus</taxon>
    </lineage>
</organism>
<dbReference type="EnsemblMetazoa" id="XM_030986494">
    <property type="protein sequence ID" value="XP_030842354"/>
    <property type="gene ID" value="LOC576244"/>
</dbReference>
<keyword evidence="3 6" id="KW-0413">Isomerase</keyword>
<evidence type="ECO:0000256" key="4">
    <source>
        <dbReference type="PIRSR" id="PIRSR001430-1"/>
    </source>
</evidence>
<dbReference type="EC" id="5.4.99.12" evidence="6"/>
<dbReference type="OMA" id="RKYSYHI"/>
<dbReference type="OrthoDB" id="271910at2759"/>
<evidence type="ECO:0000256" key="3">
    <source>
        <dbReference type="ARBA" id="ARBA00023235"/>
    </source>
</evidence>
<dbReference type="PANTHER" id="PTHR11142">
    <property type="entry name" value="PSEUDOURIDYLATE SYNTHASE"/>
    <property type="match status" value="1"/>
</dbReference>
<dbReference type="PIRSF" id="PIRSF001430">
    <property type="entry name" value="tRNA_psdUrid_synth"/>
    <property type="match status" value="1"/>
</dbReference>
<dbReference type="Gene3D" id="3.30.70.660">
    <property type="entry name" value="Pseudouridine synthase I, catalytic domain, C-terminal subdomain"/>
    <property type="match status" value="1"/>
</dbReference>
<keyword evidence="9" id="KW-1185">Reference proteome</keyword>
<dbReference type="InterPro" id="IPR020094">
    <property type="entry name" value="TruA/RsuA/RluB/E/F_N"/>
</dbReference>
<evidence type="ECO:0000259" key="7">
    <source>
        <dbReference type="Pfam" id="PF01416"/>
    </source>
</evidence>
<comment type="catalytic activity">
    <reaction evidence="6">
        <text>uridine(38/39/40) in tRNA = pseudouridine(38/39/40) in tRNA</text>
        <dbReference type="Rhea" id="RHEA:22376"/>
        <dbReference type="Rhea" id="RHEA-COMP:10085"/>
        <dbReference type="Rhea" id="RHEA-COMP:10087"/>
        <dbReference type="ChEBI" id="CHEBI:65314"/>
        <dbReference type="ChEBI" id="CHEBI:65315"/>
        <dbReference type="EC" id="5.4.99.12"/>
    </reaction>
</comment>
<dbReference type="Proteomes" id="UP000007110">
    <property type="component" value="Unassembled WGS sequence"/>
</dbReference>
<feature type="domain" description="Pseudouridine synthase I TruA alpha/beta" evidence="7">
    <location>
        <begin position="166"/>
        <end position="283"/>
    </location>
</feature>
<proteinExistence type="inferred from homology"/>
<sequence>MGRFLIYFQYIGTRYRGVVRATSLSASGEKFVGVQDVIEGALDELKPVIPVKLHVSSRTDTGVHALCNTAHFDMIFKSKRTGEPRDILAESITAAVNKKLEDHDIRIIKTLRVQDSFHSQHLAMGRTYLYRLAMGCRQIELPVFEKNRSWAFDQRLDIPSMKEASGRFVGTHDFTAFRNSSMDDDKKSPIKTIDMIEFRRTRGFLYHHCNKMAQLEFLELTFHSRSFLYRQIRRMTGALVAVGLGRIAPSHITTILESRDNSHMHRTTMAPAHGLYLKEVLYNENDLILRNVPSSPTEDTSIT</sequence>
<keyword evidence="2 6" id="KW-0819">tRNA processing</keyword>
<dbReference type="HAMAP" id="MF_00171">
    <property type="entry name" value="TruA"/>
    <property type="match status" value="1"/>
</dbReference>
<dbReference type="InParanoid" id="A0A7M7NW32"/>
<evidence type="ECO:0000313" key="9">
    <source>
        <dbReference type="Proteomes" id="UP000007110"/>
    </source>
</evidence>
<dbReference type="AlphaFoldDB" id="A0A7M7NW32"/>
<dbReference type="FunCoup" id="A0A7M7NW32">
    <property type="interactions" value="326"/>
</dbReference>
<dbReference type="SUPFAM" id="SSF55120">
    <property type="entry name" value="Pseudouridine synthase"/>
    <property type="match status" value="1"/>
</dbReference>
<dbReference type="KEGG" id="spu:576244"/>
<dbReference type="GO" id="GO:0009982">
    <property type="term" value="F:pseudouridine synthase activity"/>
    <property type="evidence" value="ECO:0000318"/>
    <property type="project" value="GO_Central"/>
</dbReference>
<dbReference type="InterPro" id="IPR020097">
    <property type="entry name" value="PsdUridine_synth_TruA_a/b_dom"/>
</dbReference>
<evidence type="ECO:0000313" key="8">
    <source>
        <dbReference type="EnsemblMetazoa" id="XP_030842354"/>
    </source>
</evidence>
<name>A0A7M7NW32_STRPU</name>
<protein>
    <recommendedName>
        <fullName evidence="6">tRNA pseudouridine synthase</fullName>
        <ecNumber evidence="6">5.4.99.12</ecNumber>
    </recommendedName>
</protein>
<dbReference type="PANTHER" id="PTHR11142:SF0">
    <property type="entry name" value="TRNA PSEUDOURIDINE SYNTHASE-LIKE 1"/>
    <property type="match status" value="1"/>
</dbReference>
<evidence type="ECO:0000256" key="1">
    <source>
        <dbReference type="ARBA" id="ARBA00009375"/>
    </source>
</evidence>
<dbReference type="Gene3D" id="3.30.70.580">
    <property type="entry name" value="Pseudouridine synthase I, catalytic domain, N-terminal subdomain"/>
    <property type="match status" value="1"/>
</dbReference>
<reference evidence="8" key="2">
    <citation type="submission" date="2021-01" db="UniProtKB">
        <authorList>
            <consortium name="EnsemblMetazoa"/>
        </authorList>
    </citation>
    <scope>IDENTIFICATION</scope>
</reference>
<feature type="active site" description="Nucleophile" evidence="4">
    <location>
        <position position="60"/>
    </location>
</feature>
<dbReference type="GO" id="GO:0003723">
    <property type="term" value="F:RNA binding"/>
    <property type="evidence" value="ECO:0007669"/>
    <property type="project" value="InterPro"/>
</dbReference>
<accession>A0A7M7NW32</accession>
<dbReference type="InterPro" id="IPR020095">
    <property type="entry name" value="PsdUridine_synth_TruA_C"/>
</dbReference>
<reference evidence="9" key="1">
    <citation type="submission" date="2015-02" db="EMBL/GenBank/DDBJ databases">
        <title>Genome sequencing for Strongylocentrotus purpuratus.</title>
        <authorList>
            <person name="Murali S."/>
            <person name="Liu Y."/>
            <person name="Vee V."/>
            <person name="English A."/>
            <person name="Wang M."/>
            <person name="Skinner E."/>
            <person name="Han Y."/>
            <person name="Muzny D.M."/>
            <person name="Worley K.C."/>
            <person name="Gibbs R.A."/>
        </authorList>
    </citation>
    <scope>NUCLEOTIDE SEQUENCE</scope>
</reference>
<dbReference type="InterPro" id="IPR001406">
    <property type="entry name" value="PsdUridine_synth_TruA"/>
</dbReference>
<dbReference type="GO" id="GO:0160147">
    <property type="term" value="F:tRNA pseudouridine(38-40) synthase activity"/>
    <property type="evidence" value="ECO:0007669"/>
    <property type="project" value="UniProtKB-EC"/>
</dbReference>